<dbReference type="Proteomes" id="UP000230202">
    <property type="component" value="Unassembled WGS sequence"/>
</dbReference>
<name>A0A2N9X4K0_9NEIS</name>
<comment type="caution">
    <text evidence="1">The sequence shown here is derived from an EMBL/GenBank/DDBJ whole genome shotgun (WGS) entry which is preliminary data.</text>
</comment>
<protein>
    <submittedName>
        <fullName evidence="1">Type VI secretion-associated protein</fullName>
    </submittedName>
</protein>
<dbReference type="AlphaFoldDB" id="A0A2N9X4K0"/>
<dbReference type="Gene3D" id="3.40.1730.10">
    <property type="entry name" value="pa0076 domain"/>
    <property type="match status" value="1"/>
</dbReference>
<sequence length="245" mass="28353">MIGIPRISSPAIWGKLPDRGDYVRYRAQGQEIDEWRIWLNKQEWLQPQKDNIKDKHDWLYLTPDFGQESPVLHALPWSFVLAPGILPFSGRSWVIGVMSPSADSIGRSYPLVIYQTVNQSWLQRYLNTPLGWLYWLAQLVAGYVKPTQKNTKDLASQLDKLWEIHSPKWGGWFARAQVGNQTACRELTGKIKEEDTEFCGVHYLPWANWPHVVWESLAAEGWFWQQDGRGGFLDARSLGNSVWKE</sequence>
<accession>A0A2N9X4K0</accession>
<dbReference type="OrthoDB" id="9801841at2"/>
<evidence type="ECO:0000313" key="1">
    <source>
        <dbReference type="EMBL" id="PIT37897.1"/>
    </source>
</evidence>
<keyword evidence="2" id="KW-1185">Reference proteome</keyword>
<dbReference type="EMBL" id="MEIL01000030">
    <property type="protein sequence ID" value="PIT37897.1"/>
    <property type="molecule type" value="Genomic_DNA"/>
</dbReference>
<dbReference type="InterPro" id="IPR017748">
    <property type="entry name" value="TagF"/>
</dbReference>
<gene>
    <name evidence="1" type="ORF">BHC54_10260</name>
</gene>
<dbReference type="InterPro" id="IPR038225">
    <property type="entry name" value="TagF_sf"/>
</dbReference>
<dbReference type="Pfam" id="PF09867">
    <property type="entry name" value="TagF_N"/>
    <property type="match status" value="1"/>
</dbReference>
<dbReference type="NCBIfam" id="TIGR03373">
    <property type="entry name" value="VI_minor_4"/>
    <property type="match status" value="1"/>
</dbReference>
<evidence type="ECO:0000313" key="2">
    <source>
        <dbReference type="Proteomes" id="UP000230202"/>
    </source>
</evidence>
<reference evidence="1" key="1">
    <citation type="journal article" date="2017" name="MBio">
        <title>Type VI secretion-mediated competition in the bee gut microbiome.</title>
        <authorList>
            <person name="Steele M.I."/>
            <person name="Kwong W.K."/>
            <person name="Powell J.E."/>
            <person name="Whiteley M."/>
            <person name="Moran N.A."/>
        </authorList>
    </citation>
    <scope>NUCLEOTIDE SEQUENCE [LARGE SCALE GENOMIC DNA]</scope>
    <source>
        <strain evidence="1">WkB273</strain>
    </source>
</reference>
<dbReference type="RefSeq" id="WP_100141413.1">
    <property type="nucleotide sequence ID" value="NZ_MEIL01000030.1"/>
</dbReference>
<proteinExistence type="predicted"/>
<organism evidence="1 2">
    <name type="scientific">Snodgrassella alvi</name>
    <dbReference type="NCBI Taxonomy" id="1196083"/>
    <lineage>
        <taxon>Bacteria</taxon>
        <taxon>Pseudomonadati</taxon>
        <taxon>Pseudomonadota</taxon>
        <taxon>Betaproteobacteria</taxon>
        <taxon>Neisseriales</taxon>
        <taxon>Neisseriaceae</taxon>
        <taxon>Snodgrassella</taxon>
    </lineage>
</organism>